<dbReference type="STRING" id="156889.Mmc1_3220"/>
<dbReference type="OrthoDB" id="7596665at2"/>
<protein>
    <submittedName>
        <fullName evidence="2">SMC domain protein</fullName>
    </submittedName>
</protein>
<dbReference type="Pfam" id="PF13304">
    <property type="entry name" value="AAA_21"/>
    <property type="match status" value="1"/>
</dbReference>
<dbReference type="InterPro" id="IPR003959">
    <property type="entry name" value="ATPase_AAA_core"/>
</dbReference>
<dbReference type="SUPFAM" id="SSF52540">
    <property type="entry name" value="P-loop containing nucleoside triphosphate hydrolases"/>
    <property type="match status" value="1"/>
</dbReference>
<dbReference type="GO" id="GO:0005524">
    <property type="term" value="F:ATP binding"/>
    <property type="evidence" value="ECO:0007669"/>
    <property type="project" value="InterPro"/>
</dbReference>
<evidence type="ECO:0000313" key="2">
    <source>
        <dbReference type="EMBL" id="ABK45710.1"/>
    </source>
</evidence>
<evidence type="ECO:0000313" key="3">
    <source>
        <dbReference type="Proteomes" id="UP000002586"/>
    </source>
</evidence>
<proteinExistence type="predicted"/>
<keyword evidence="3" id="KW-1185">Reference proteome</keyword>
<dbReference type="PANTHER" id="PTHR40396:SF1">
    <property type="entry name" value="ATPASE AAA-TYPE CORE DOMAIN-CONTAINING PROTEIN"/>
    <property type="match status" value="1"/>
</dbReference>
<dbReference type="KEGG" id="mgm:Mmc1_3220"/>
<dbReference type="Proteomes" id="UP000002586">
    <property type="component" value="Chromosome"/>
</dbReference>
<accession>A0LCL7</accession>
<dbReference type="RefSeq" id="WP_011714772.1">
    <property type="nucleotide sequence ID" value="NC_008576.1"/>
</dbReference>
<sequence>MRIESIEVKNYRVFEDIKIDRLSRVTVLVGANGSGKSTFFDILSFIKDALDNNISTALQKRGGFKEVITRDHINSTIDIKIQYRLEITGTQRLVTYWLNIGLQNNLPVVLREVLRYKRGRAGAPYHFMDFSNGRGYAITNEEDFSKPEEQLEREEQTLDNPNILAIKGIGQFQRFKAANAFRNLIENWHISDFHISAARSSVDAGVAEHLSKNGDNLALVAQHLFENHRPVFDTILEKMRTRVPGVEKVEAKATEDGRIVLRFQDGSFKDPFVARYVSDGTLKMFAYLILLYDPAPYPLLAVEEPENQLYMHLLLELAEEFSSYAQKGGQVFISTHSPDFLNGFDLTDIFWLRKENGVSTIHRASDSLLLTSLIKAGDKPGSLWKQGLFTGAHP</sequence>
<feature type="domain" description="ATPase AAA-type core" evidence="1">
    <location>
        <begin position="25"/>
        <end position="341"/>
    </location>
</feature>
<name>A0LCL7_MAGMM</name>
<dbReference type="Gene3D" id="3.40.50.300">
    <property type="entry name" value="P-loop containing nucleotide triphosphate hydrolases"/>
    <property type="match status" value="1"/>
</dbReference>
<dbReference type="GO" id="GO:0016887">
    <property type="term" value="F:ATP hydrolysis activity"/>
    <property type="evidence" value="ECO:0007669"/>
    <property type="project" value="InterPro"/>
</dbReference>
<dbReference type="EMBL" id="CP000471">
    <property type="protein sequence ID" value="ABK45710.1"/>
    <property type="molecule type" value="Genomic_DNA"/>
</dbReference>
<dbReference type="PANTHER" id="PTHR40396">
    <property type="entry name" value="ATPASE-LIKE PROTEIN"/>
    <property type="match status" value="1"/>
</dbReference>
<reference evidence="3" key="1">
    <citation type="journal article" date="2009" name="Appl. Environ. Microbiol.">
        <title>Complete genome sequence of the chemolithoautotrophic marine magnetotactic coccus strain MC-1.</title>
        <authorList>
            <person name="Schubbe S."/>
            <person name="Williams T.J."/>
            <person name="Xie G."/>
            <person name="Kiss H.E."/>
            <person name="Brettin T.S."/>
            <person name="Martinez D."/>
            <person name="Ross C.A."/>
            <person name="Schuler D."/>
            <person name="Cox B.L."/>
            <person name="Nealson K.H."/>
            <person name="Bazylinski D.A."/>
        </authorList>
    </citation>
    <scope>NUCLEOTIDE SEQUENCE [LARGE SCALE GENOMIC DNA]</scope>
    <source>
        <strain evidence="3">ATCC BAA-1437 / JCM 17883 / MC-1</strain>
    </source>
</reference>
<organism evidence="2 3">
    <name type="scientific">Magnetococcus marinus (strain ATCC BAA-1437 / JCM 17883 / MC-1)</name>
    <dbReference type="NCBI Taxonomy" id="156889"/>
    <lineage>
        <taxon>Bacteria</taxon>
        <taxon>Pseudomonadati</taxon>
        <taxon>Pseudomonadota</taxon>
        <taxon>Magnetococcia</taxon>
        <taxon>Magnetococcales</taxon>
        <taxon>Magnetococcaceae</taxon>
        <taxon>Magnetococcus</taxon>
    </lineage>
</organism>
<evidence type="ECO:0000259" key="1">
    <source>
        <dbReference type="Pfam" id="PF13304"/>
    </source>
</evidence>
<dbReference type="PIRSF" id="PIRSF029347">
    <property type="entry name" value="RecF"/>
    <property type="match status" value="1"/>
</dbReference>
<dbReference type="InterPro" id="IPR014555">
    <property type="entry name" value="RecF-like"/>
</dbReference>
<dbReference type="AlphaFoldDB" id="A0LCL7"/>
<dbReference type="HOGENOM" id="CLU_035814_0_0_5"/>
<dbReference type="InterPro" id="IPR027417">
    <property type="entry name" value="P-loop_NTPase"/>
</dbReference>
<reference evidence="2 3" key="2">
    <citation type="journal article" date="2012" name="Int. J. Syst. Evol. Microbiol.">
        <title>Magnetococcus marinus gen. nov., sp. nov., a marine, magnetotactic bacterium that represents a novel lineage (Magnetococcaceae fam. nov.; Magnetococcales ord. nov.) at the base of the Alphaproteobacteria.</title>
        <authorList>
            <person name="Bazylinski D.A."/>
            <person name="Williams T.J."/>
            <person name="Lefevre C.T."/>
            <person name="Berg R.J."/>
            <person name="Zhang C.L."/>
            <person name="Bowser S.S."/>
            <person name="Dean A.J."/>
            <person name="Beveridge T.J."/>
        </authorList>
    </citation>
    <scope>NUCLEOTIDE SEQUENCE [LARGE SCALE GENOMIC DNA]</scope>
    <source>
        <strain evidence="3">ATCC BAA-1437 / JCM 17883 / MC-1</strain>
    </source>
</reference>
<dbReference type="eggNOG" id="COG4637">
    <property type="taxonomic scope" value="Bacteria"/>
</dbReference>
<gene>
    <name evidence="2" type="ordered locus">Mmc1_3220</name>
</gene>